<comment type="catalytic activity">
    <reaction evidence="7">
        <text>L-threonyl-[protein] + ATP = O-phospho-L-threonyl-[protein] + ADP + H(+)</text>
        <dbReference type="Rhea" id="RHEA:46608"/>
        <dbReference type="Rhea" id="RHEA-COMP:11060"/>
        <dbReference type="Rhea" id="RHEA-COMP:11605"/>
        <dbReference type="ChEBI" id="CHEBI:15378"/>
        <dbReference type="ChEBI" id="CHEBI:30013"/>
        <dbReference type="ChEBI" id="CHEBI:30616"/>
        <dbReference type="ChEBI" id="CHEBI:61977"/>
        <dbReference type="ChEBI" id="CHEBI:456216"/>
        <dbReference type="EC" id="2.7.11.1"/>
    </reaction>
</comment>
<dbReference type="SMART" id="SM01331">
    <property type="entry name" value="DUF3635"/>
    <property type="match status" value="1"/>
</dbReference>
<keyword evidence="4" id="KW-0547">Nucleotide-binding</keyword>
<comment type="catalytic activity">
    <reaction evidence="8">
        <text>L-seryl-[protein] + ATP = O-phospho-L-seryl-[protein] + ADP + H(+)</text>
        <dbReference type="Rhea" id="RHEA:17989"/>
        <dbReference type="Rhea" id="RHEA-COMP:9863"/>
        <dbReference type="Rhea" id="RHEA-COMP:11604"/>
        <dbReference type="ChEBI" id="CHEBI:15378"/>
        <dbReference type="ChEBI" id="CHEBI:29999"/>
        <dbReference type="ChEBI" id="CHEBI:30616"/>
        <dbReference type="ChEBI" id="CHEBI:83421"/>
        <dbReference type="ChEBI" id="CHEBI:456216"/>
        <dbReference type="EC" id="2.7.11.1"/>
    </reaction>
</comment>
<evidence type="ECO:0000256" key="3">
    <source>
        <dbReference type="ARBA" id="ARBA00022679"/>
    </source>
</evidence>
<dbReference type="AlphaFoldDB" id="A0AAV6ZBJ9"/>
<keyword evidence="2" id="KW-0723">Serine/threonine-protein kinase</keyword>
<evidence type="ECO:0000256" key="6">
    <source>
        <dbReference type="ARBA" id="ARBA00022840"/>
    </source>
</evidence>
<proteinExistence type="predicted"/>
<accession>A0AAV6ZBJ9</accession>
<dbReference type="Proteomes" id="UP000824782">
    <property type="component" value="Unassembled WGS sequence"/>
</dbReference>
<evidence type="ECO:0000259" key="9">
    <source>
        <dbReference type="SMART" id="SM01331"/>
    </source>
</evidence>
<evidence type="ECO:0000256" key="1">
    <source>
        <dbReference type="ARBA" id="ARBA00012513"/>
    </source>
</evidence>
<organism evidence="10 11">
    <name type="scientific">Engystomops pustulosus</name>
    <name type="common">Tungara frog</name>
    <name type="synonym">Physalaemus pustulosus</name>
    <dbReference type="NCBI Taxonomy" id="76066"/>
    <lineage>
        <taxon>Eukaryota</taxon>
        <taxon>Metazoa</taxon>
        <taxon>Chordata</taxon>
        <taxon>Craniata</taxon>
        <taxon>Vertebrata</taxon>
        <taxon>Euteleostomi</taxon>
        <taxon>Amphibia</taxon>
        <taxon>Batrachia</taxon>
        <taxon>Anura</taxon>
        <taxon>Neobatrachia</taxon>
        <taxon>Hyloidea</taxon>
        <taxon>Leptodactylidae</taxon>
        <taxon>Leiuperinae</taxon>
        <taxon>Engystomops</taxon>
    </lineage>
</organism>
<dbReference type="GO" id="GO:0005634">
    <property type="term" value="C:nucleus"/>
    <property type="evidence" value="ECO:0007669"/>
    <property type="project" value="TreeGrafter"/>
</dbReference>
<sequence length="151" mass="17789">RDLHWGNLLIERSQSCTISMSLQGDMFDIPSGGIQVKIIDYTLSRLDKDGLTVFCDLSTDEELFLGEGDLQFEVYRSMRRENQNVWSLYKPHSNVLWLHYLCDKLLTEAKCMKKPSSAVQRRDLRRLQDFRREVRHYGSATEVLKRSRLFK</sequence>
<keyword evidence="11" id="KW-1185">Reference proteome</keyword>
<keyword evidence="6" id="KW-0067">ATP-binding</keyword>
<dbReference type="GO" id="GO:0072354">
    <property type="term" value="F:histone H3T3 kinase activity"/>
    <property type="evidence" value="ECO:0007669"/>
    <property type="project" value="TreeGrafter"/>
</dbReference>
<dbReference type="GO" id="GO:0035556">
    <property type="term" value="P:intracellular signal transduction"/>
    <property type="evidence" value="ECO:0007669"/>
    <property type="project" value="TreeGrafter"/>
</dbReference>
<protein>
    <recommendedName>
        <fullName evidence="1">non-specific serine/threonine protein kinase</fullName>
        <ecNumber evidence="1">2.7.11.1</ecNumber>
    </recommendedName>
</protein>
<keyword evidence="3" id="KW-0808">Transferase</keyword>
<dbReference type="Gene3D" id="1.10.510.10">
    <property type="entry name" value="Transferase(Phosphotransferase) domain 1"/>
    <property type="match status" value="1"/>
</dbReference>
<dbReference type="GO" id="GO:0005524">
    <property type="term" value="F:ATP binding"/>
    <property type="evidence" value="ECO:0007669"/>
    <property type="project" value="UniProtKB-KW"/>
</dbReference>
<dbReference type="EC" id="2.7.11.1" evidence="1"/>
<dbReference type="PANTHER" id="PTHR24419">
    <property type="entry name" value="INTERLEUKIN-1 RECEPTOR-ASSOCIATED KINASE"/>
    <property type="match status" value="1"/>
</dbReference>
<dbReference type="InterPro" id="IPR024604">
    <property type="entry name" value="GSG2_C"/>
</dbReference>
<dbReference type="PANTHER" id="PTHR24419:SF18">
    <property type="entry name" value="SERINE_THREONINE-PROTEIN KINASE HASPIN"/>
    <property type="match status" value="1"/>
</dbReference>
<dbReference type="EMBL" id="WNYA01002791">
    <property type="protein sequence ID" value="KAG8543861.1"/>
    <property type="molecule type" value="Genomic_DNA"/>
</dbReference>
<dbReference type="GO" id="GO:0005737">
    <property type="term" value="C:cytoplasm"/>
    <property type="evidence" value="ECO:0007669"/>
    <property type="project" value="TreeGrafter"/>
</dbReference>
<feature type="domain" description="Serine/threonine-protein kinase haspin C-terminal" evidence="9">
    <location>
        <begin position="61"/>
        <end position="151"/>
    </location>
</feature>
<comment type="caution">
    <text evidence="10">The sequence shown here is derived from an EMBL/GenBank/DDBJ whole genome shotgun (WGS) entry which is preliminary data.</text>
</comment>
<evidence type="ECO:0000256" key="5">
    <source>
        <dbReference type="ARBA" id="ARBA00022777"/>
    </source>
</evidence>
<feature type="non-terminal residue" evidence="10">
    <location>
        <position position="1"/>
    </location>
</feature>
<evidence type="ECO:0000256" key="4">
    <source>
        <dbReference type="ARBA" id="ARBA00022741"/>
    </source>
</evidence>
<evidence type="ECO:0000256" key="2">
    <source>
        <dbReference type="ARBA" id="ARBA00022527"/>
    </source>
</evidence>
<evidence type="ECO:0000313" key="11">
    <source>
        <dbReference type="Proteomes" id="UP000824782"/>
    </source>
</evidence>
<evidence type="ECO:0000256" key="8">
    <source>
        <dbReference type="ARBA" id="ARBA00048679"/>
    </source>
</evidence>
<evidence type="ECO:0000256" key="7">
    <source>
        <dbReference type="ARBA" id="ARBA00047899"/>
    </source>
</evidence>
<reference evidence="10" key="1">
    <citation type="thesis" date="2020" institute="ProQuest LLC" country="789 East Eisenhower Parkway, Ann Arbor, MI, USA">
        <title>Comparative Genomics and Chromosome Evolution.</title>
        <authorList>
            <person name="Mudd A.B."/>
        </authorList>
    </citation>
    <scope>NUCLEOTIDE SEQUENCE</scope>
    <source>
        <strain evidence="10">237g6f4</strain>
        <tissue evidence="10">Blood</tissue>
    </source>
</reference>
<name>A0AAV6ZBJ9_ENGPU</name>
<dbReference type="Pfam" id="PF12330">
    <property type="entry name" value="Haspin_kinase"/>
    <property type="match status" value="1"/>
</dbReference>
<gene>
    <name evidence="10" type="ORF">GDO81_023531</name>
</gene>
<evidence type="ECO:0000313" key="10">
    <source>
        <dbReference type="EMBL" id="KAG8543861.1"/>
    </source>
</evidence>
<keyword evidence="5" id="KW-0418">Kinase</keyword>
<dbReference type="GO" id="GO:0000278">
    <property type="term" value="P:mitotic cell cycle"/>
    <property type="evidence" value="ECO:0007669"/>
    <property type="project" value="TreeGrafter"/>
</dbReference>